<accession>A0A8S4PBJ2</accession>
<sequence>MGHLGVMGPAGRGQLDLQQDPTGRGQWDQRQRGQQIGMDQIRYHVPGYQINGDHMNLNQIPFQAGRGLLGMATGGGQIGIGIEPRMIQPAQGIQAGMGQPMTIAPTNIWDNSRI</sequence>
<keyword evidence="3" id="KW-1185">Reference proteome</keyword>
<name>A0A8S4PBJ2_OWEFU</name>
<proteinExistence type="predicted"/>
<feature type="compositionally biased region" description="Low complexity" evidence="1">
    <location>
        <begin position="23"/>
        <end position="33"/>
    </location>
</feature>
<protein>
    <submittedName>
        <fullName evidence="2">Uncharacterized protein</fullName>
    </submittedName>
</protein>
<feature type="region of interest" description="Disordered" evidence="1">
    <location>
        <begin position="1"/>
        <end position="33"/>
    </location>
</feature>
<comment type="caution">
    <text evidence="2">The sequence shown here is derived from an EMBL/GenBank/DDBJ whole genome shotgun (WGS) entry which is preliminary data.</text>
</comment>
<dbReference type="EMBL" id="CAIIXF020000008">
    <property type="protein sequence ID" value="CAH1790757.1"/>
    <property type="molecule type" value="Genomic_DNA"/>
</dbReference>
<gene>
    <name evidence="2" type="ORF">OFUS_LOCUS15928</name>
</gene>
<dbReference type="AlphaFoldDB" id="A0A8S4PBJ2"/>
<organism evidence="2 3">
    <name type="scientific">Owenia fusiformis</name>
    <name type="common">Polychaete worm</name>
    <dbReference type="NCBI Taxonomy" id="6347"/>
    <lineage>
        <taxon>Eukaryota</taxon>
        <taxon>Metazoa</taxon>
        <taxon>Spiralia</taxon>
        <taxon>Lophotrochozoa</taxon>
        <taxon>Annelida</taxon>
        <taxon>Polychaeta</taxon>
        <taxon>Sedentaria</taxon>
        <taxon>Canalipalpata</taxon>
        <taxon>Sabellida</taxon>
        <taxon>Oweniida</taxon>
        <taxon>Oweniidae</taxon>
        <taxon>Owenia</taxon>
    </lineage>
</organism>
<evidence type="ECO:0000313" key="3">
    <source>
        <dbReference type="Proteomes" id="UP000749559"/>
    </source>
</evidence>
<evidence type="ECO:0000313" key="2">
    <source>
        <dbReference type="EMBL" id="CAH1790757.1"/>
    </source>
</evidence>
<evidence type="ECO:0000256" key="1">
    <source>
        <dbReference type="SAM" id="MobiDB-lite"/>
    </source>
</evidence>
<reference evidence="2" key="1">
    <citation type="submission" date="2022-03" db="EMBL/GenBank/DDBJ databases">
        <authorList>
            <person name="Martin C."/>
        </authorList>
    </citation>
    <scope>NUCLEOTIDE SEQUENCE</scope>
</reference>
<dbReference type="Proteomes" id="UP000749559">
    <property type="component" value="Unassembled WGS sequence"/>
</dbReference>